<feature type="transmembrane region" description="Helical" evidence="1">
    <location>
        <begin position="60"/>
        <end position="85"/>
    </location>
</feature>
<dbReference type="EMBL" id="CP025057">
    <property type="protein sequence ID" value="AUB31257.1"/>
    <property type="molecule type" value="Genomic_DNA"/>
</dbReference>
<sequence>MIYDILIIFCYLLINVILPIGSYWVFSEFFDFKVKKADIFFGNFLLFNKEKMLLFKGEKLMFFISYFINFLLLITAYIIYVMLIALPSTNFVLYISLVSLIFLLGILLFCLYIYLTFKKINKFKFYSRTEVELNYSIPKSNEQYKTILLLEGNNKSPYNNVFKFHQNRLKKKLNKDINNKKDNYKNYIIFLRYIRNYSTFIDRIIRSNRNITVISNDLTINIEELEKVLVENFYSLSRV</sequence>
<dbReference type="RefSeq" id="WP_100916249.1">
    <property type="nucleotide sequence ID" value="NZ_CP025057.1"/>
</dbReference>
<feature type="transmembrane region" description="Helical" evidence="1">
    <location>
        <begin position="6"/>
        <end position="26"/>
    </location>
</feature>
<keyword evidence="1" id="KW-0472">Membrane</keyword>
<feature type="transmembrane region" description="Helical" evidence="1">
    <location>
        <begin position="91"/>
        <end position="115"/>
    </location>
</feature>
<keyword evidence="1" id="KW-1133">Transmembrane helix</keyword>
<dbReference type="OrthoDB" id="9840306at2"/>
<dbReference type="AlphaFoldDB" id="A0A2K8SCQ6"/>
<reference evidence="2 3" key="1">
    <citation type="submission" date="2017-12" db="EMBL/GenBank/DDBJ databases">
        <title>Complete genome sequence of Spiroplasma floricola 23-6 (ATCC 29989).</title>
        <authorList>
            <person name="Tsai Y.-M."/>
            <person name="Wu P.-S."/>
            <person name="Lo W.-S."/>
            <person name="Kuo C.-H."/>
        </authorList>
    </citation>
    <scope>NUCLEOTIDE SEQUENCE [LARGE SCALE GENOMIC DNA]</scope>
    <source>
        <strain evidence="2 3">23-6</strain>
    </source>
</reference>
<dbReference type="Proteomes" id="UP000231823">
    <property type="component" value="Chromosome"/>
</dbReference>
<evidence type="ECO:0000313" key="3">
    <source>
        <dbReference type="Proteomes" id="UP000231823"/>
    </source>
</evidence>
<accession>A0A2K8SCQ6</accession>
<dbReference type="KEGG" id="sfz:SFLOR_v1c01960"/>
<keyword evidence="3" id="KW-1185">Reference proteome</keyword>
<evidence type="ECO:0000256" key="1">
    <source>
        <dbReference type="SAM" id="Phobius"/>
    </source>
</evidence>
<gene>
    <name evidence="2" type="ORF">SFLOR_v1c01960</name>
</gene>
<keyword evidence="1" id="KW-0812">Transmembrane</keyword>
<protein>
    <submittedName>
        <fullName evidence="2">Uncharacterized protein</fullName>
    </submittedName>
</protein>
<evidence type="ECO:0000313" key="2">
    <source>
        <dbReference type="EMBL" id="AUB31257.1"/>
    </source>
</evidence>
<name>A0A2K8SCQ6_9MOLU</name>
<organism evidence="2 3">
    <name type="scientific">Spiroplasma floricola 23-6</name>
    <dbReference type="NCBI Taxonomy" id="1336749"/>
    <lineage>
        <taxon>Bacteria</taxon>
        <taxon>Bacillati</taxon>
        <taxon>Mycoplasmatota</taxon>
        <taxon>Mollicutes</taxon>
        <taxon>Entomoplasmatales</taxon>
        <taxon>Spiroplasmataceae</taxon>
        <taxon>Spiroplasma</taxon>
    </lineage>
</organism>
<proteinExistence type="predicted"/>